<dbReference type="InterPro" id="IPR038475">
    <property type="entry name" value="RecG_C_sf"/>
</dbReference>
<dbReference type="OrthoDB" id="9807907at2"/>
<dbReference type="Gene3D" id="3.30.565.60">
    <property type="match status" value="1"/>
</dbReference>
<dbReference type="KEGG" id="agi:FSB73_02130"/>
<name>A0A5B8VHC4_9BACT</name>
<keyword evidence="2" id="KW-1185">Reference proteome</keyword>
<dbReference type="Proteomes" id="UP000321291">
    <property type="component" value="Chromosome"/>
</dbReference>
<sequence>MKPEDLLREPGSRNRNPFIAAIFHETNLAETKGSGIRSMRSLMEKA</sequence>
<organism evidence="1 2">
    <name type="scientific">Arachidicoccus ginsenosidivorans</name>
    <dbReference type="NCBI Taxonomy" id="496057"/>
    <lineage>
        <taxon>Bacteria</taxon>
        <taxon>Pseudomonadati</taxon>
        <taxon>Bacteroidota</taxon>
        <taxon>Chitinophagia</taxon>
        <taxon>Chitinophagales</taxon>
        <taxon>Chitinophagaceae</taxon>
        <taxon>Arachidicoccus</taxon>
    </lineage>
</organism>
<protein>
    <submittedName>
        <fullName evidence="1">Uncharacterized protein</fullName>
    </submittedName>
</protein>
<evidence type="ECO:0000313" key="2">
    <source>
        <dbReference type="Proteomes" id="UP000321291"/>
    </source>
</evidence>
<dbReference type="Pfam" id="PF13749">
    <property type="entry name" value="HATPase_c_4"/>
    <property type="match status" value="1"/>
</dbReference>
<dbReference type="EMBL" id="CP042434">
    <property type="protein sequence ID" value="QEC70669.1"/>
    <property type="molecule type" value="Genomic_DNA"/>
</dbReference>
<evidence type="ECO:0000313" key="1">
    <source>
        <dbReference type="EMBL" id="QEC70669.1"/>
    </source>
</evidence>
<proteinExistence type="predicted"/>
<dbReference type="AlphaFoldDB" id="A0A5B8VHC4"/>
<reference evidence="1 2" key="1">
    <citation type="journal article" date="2017" name="Int. J. Syst. Evol. Microbiol.">
        <title>Arachidicoccus ginsenosidivorans sp. nov., with ginsenoside-converting activity isolated from ginseng cultivating soil.</title>
        <authorList>
            <person name="Siddiqi M.Z."/>
            <person name="Aslam Z."/>
            <person name="Im W.T."/>
        </authorList>
    </citation>
    <scope>NUCLEOTIDE SEQUENCE [LARGE SCALE GENOMIC DNA]</scope>
    <source>
        <strain evidence="1 2">Gsoil 809</strain>
    </source>
</reference>
<dbReference type="RefSeq" id="WP_146779931.1">
    <property type="nucleotide sequence ID" value="NZ_CP042434.1"/>
</dbReference>
<gene>
    <name evidence="1" type="ORF">FSB73_02130</name>
</gene>
<accession>A0A5B8VHC4</accession>